<dbReference type="Proteomes" id="UP001500689">
    <property type="component" value="Unassembled WGS sequence"/>
</dbReference>
<evidence type="ECO:0000313" key="9">
    <source>
        <dbReference type="Proteomes" id="UP001500689"/>
    </source>
</evidence>
<accession>A0ABP6VAT7</accession>
<evidence type="ECO:0000256" key="5">
    <source>
        <dbReference type="ARBA" id="ARBA00023136"/>
    </source>
</evidence>
<evidence type="ECO:0000256" key="2">
    <source>
        <dbReference type="ARBA" id="ARBA00007362"/>
    </source>
</evidence>
<keyword evidence="3 6" id="KW-0812">Transmembrane</keyword>
<feature type="domain" description="EamA" evidence="7">
    <location>
        <begin position="16"/>
        <end position="146"/>
    </location>
</feature>
<feature type="transmembrane region" description="Helical" evidence="6">
    <location>
        <begin position="47"/>
        <end position="66"/>
    </location>
</feature>
<comment type="similarity">
    <text evidence="2">Belongs to the EamA transporter family.</text>
</comment>
<dbReference type="InterPro" id="IPR037185">
    <property type="entry name" value="EmrE-like"/>
</dbReference>
<feature type="domain" description="EamA" evidence="7">
    <location>
        <begin position="156"/>
        <end position="287"/>
    </location>
</feature>
<feature type="transmembrane region" description="Helical" evidence="6">
    <location>
        <begin position="156"/>
        <end position="176"/>
    </location>
</feature>
<comment type="subcellular location">
    <subcellularLocation>
        <location evidence="1">Membrane</location>
        <topology evidence="1">Multi-pass membrane protein</topology>
    </subcellularLocation>
</comment>
<evidence type="ECO:0000256" key="3">
    <source>
        <dbReference type="ARBA" id="ARBA00022692"/>
    </source>
</evidence>
<comment type="caution">
    <text evidence="8">The sequence shown here is derived from an EMBL/GenBank/DDBJ whole genome shotgun (WGS) entry which is preliminary data.</text>
</comment>
<evidence type="ECO:0000256" key="6">
    <source>
        <dbReference type="SAM" id="Phobius"/>
    </source>
</evidence>
<feature type="transmembrane region" description="Helical" evidence="6">
    <location>
        <begin position="101"/>
        <end position="119"/>
    </location>
</feature>
<feature type="transmembrane region" description="Helical" evidence="6">
    <location>
        <begin position="245"/>
        <end position="266"/>
    </location>
</feature>
<keyword evidence="4 6" id="KW-1133">Transmembrane helix</keyword>
<evidence type="ECO:0000256" key="4">
    <source>
        <dbReference type="ARBA" id="ARBA00022989"/>
    </source>
</evidence>
<dbReference type="Pfam" id="PF00892">
    <property type="entry name" value="EamA"/>
    <property type="match status" value="2"/>
</dbReference>
<gene>
    <name evidence="8" type="ORF">GCM10022222_10590</name>
</gene>
<feature type="transmembrane region" description="Helical" evidence="6">
    <location>
        <begin position="216"/>
        <end position="236"/>
    </location>
</feature>
<sequence length="316" mass="31944">MSVSFVLSSRARSSAALVVAGVLWGTGGLSGALLGQLAGLHPLAVATYRLLLGGVAGLLYVAVTGGLRTPTRAALRRLLVVGGLFAFFQASYFAAVSLSSVSIATMTTIGSSPIVLAVVSAVRSRRVPRPYTLVSLVGSVGGLVLLRWSAEAPHLAGIALAFLAGTGFAVLTLVTAKPVPGLDSMATTAYGCLVGGALLTPVAAYLGMALPLHLDVLFVAAYFGIVPTAAAYAAYFRGLAGAHPVLGALSALLEPLTATILSVAFLHERLSAPALTGAVLLVAALAVGYWRPEPRCPSAAPAAAACRGSRTDAGRR</sequence>
<proteinExistence type="inferred from homology"/>
<feature type="transmembrane region" description="Helical" evidence="6">
    <location>
        <begin position="188"/>
        <end position="210"/>
    </location>
</feature>
<keyword evidence="9" id="KW-1185">Reference proteome</keyword>
<dbReference type="PANTHER" id="PTHR32322">
    <property type="entry name" value="INNER MEMBRANE TRANSPORTER"/>
    <property type="match status" value="1"/>
</dbReference>
<dbReference type="PANTHER" id="PTHR32322:SF2">
    <property type="entry name" value="EAMA DOMAIN-CONTAINING PROTEIN"/>
    <property type="match status" value="1"/>
</dbReference>
<feature type="transmembrane region" description="Helical" evidence="6">
    <location>
        <begin position="131"/>
        <end position="150"/>
    </location>
</feature>
<feature type="transmembrane region" description="Helical" evidence="6">
    <location>
        <begin position="78"/>
        <end position="95"/>
    </location>
</feature>
<name>A0ABP6VAT7_9PSEU</name>
<dbReference type="InterPro" id="IPR000620">
    <property type="entry name" value="EamA_dom"/>
</dbReference>
<dbReference type="InterPro" id="IPR050638">
    <property type="entry name" value="AA-Vitamin_Transporters"/>
</dbReference>
<keyword evidence="5 6" id="KW-0472">Membrane</keyword>
<protein>
    <submittedName>
        <fullName evidence="8">EamA family transporter</fullName>
    </submittedName>
</protein>
<feature type="transmembrane region" description="Helical" evidence="6">
    <location>
        <begin position="272"/>
        <end position="290"/>
    </location>
</feature>
<evidence type="ECO:0000256" key="1">
    <source>
        <dbReference type="ARBA" id="ARBA00004141"/>
    </source>
</evidence>
<evidence type="ECO:0000259" key="7">
    <source>
        <dbReference type="Pfam" id="PF00892"/>
    </source>
</evidence>
<dbReference type="SUPFAM" id="SSF103481">
    <property type="entry name" value="Multidrug resistance efflux transporter EmrE"/>
    <property type="match status" value="2"/>
</dbReference>
<reference evidence="9" key="1">
    <citation type="journal article" date="2019" name="Int. J. Syst. Evol. Microbiol.">
        <title>The Global Catalogue of Microorganisms (GCM) 10K type strain sequencing project: providing services to taxonomists for standard genome sequencing and annotation.</title>
        <authorList>
            <consortium name="The Broad Institute Genomics Platform"/>
            <consortium name="The Broad Institute Genome Sequencing Center for Infectious Disease"/>
            <person name="Wu L."/>
            <person name="Ma J."/>
        </authorList>
    </citation>
    <scope>NUCLEOTIDE SEQUENCE [LARGE SCALE GENOMIC DNA]</scope>
    <source>
        <strain evidence="9">JCM 16898</strain>
    </source>
</reference>
<dbReference type="EMBL" id="BAAAZN010000002">
    <property type="protein sequence ID" value="GAA3529507.1"/>
    <property type="molecule type" value="Genomic_DNA"/>
</dbReference>
<dbReference type="RefSeq" id="WP_344855884.1">
    <property type="nucleotide sequence ID" value="NZ_BAAAZN010000002.1"/>
</dbReference>
<organism evidence="8 9">
    <name type="scientific">Amycolatopsis ultiminotia</name>
    <dbReference type="NCBI Taxonomy" id="543629"/>
    <lineage>
        <taxon>Bacteria</taxon>
        <taxon>Bacillati</taxon>
        <taxon>Actinomycetota</taxon>
        <taxon>Actinomycetes</taxon>
        <taxon>Pseudonocardiales</taxon>
        <taxon>Pseudonocardiaceae</taxon>
        <taxon>Amycolatopsis</taxon>
    </lineage>
</organism>
<evidence type="ECO:0000313" key="8">
    <source>
        <dbReference type="EMBL" id="GAA3529507.1"/>
    </source>
</evidence>